<evidence type="ECO:0008006" key="3">
    <source>
        <dbReference type="Google" id="ProtNLM"/>
    </source>
</evidence>
<evidence type="ECO:0000313" key="2">
    <source>
        <dbReference type="Proteomes" id="UP000054007"/>
    </source>
</evidence>
<protein>
    <recommendedName>
        <fullName evidence="3">F-box domain-containing protein</fullName>
    </recommendedName>
</protein>
<gene>
    <name evidence="1" type="ORF">CYLTODRAFT_443351</name>
</gene>
<accession>A0A0D7BCZ7</accession>
<dbReference type="AlphaFoldDB" id="A0A0D7BCZ7"/>
<organism evidence="1 2">
    <name type="scientific">Cylindrobasidium torrendii FP15055 ss-10</name>
    <dbReference type="NCBI Taxonomy" id="1314674"/>
    <lineage>
        <taxon>Eukaryota</taxon>
        <taxon>Fungi</taxon>
        <taxon>Dikarya</taxon>
        <taxon>Basidiomycota</taxon>
        <taxon>Agaricomycotina</taxon>
        <taxon>Agaricomycetes</taxon>
        <taxon>Agaricomycetidae</taxon>
        <taxon>Agaricales</taxon>
        <taxon>Marasmiineae</taxon>
        <taxon>Physalacriaceae</taxon>
        <taxon>Cylindrobasidium</taxon>
    </lineage>
</organism>
<evidence type="ECO:0000313" key="1">
    <source>
        <dbReference type="EMBL" id="KIY68392.1"/>
    </source>
</evidence>
<name>A0A0D7BCZ7_9AGAR</name>
<proteinExistence type="predicted"/>
<reference evidence="1 2" key="1">
    <citation type="journal article" date="2015" name="Fungal Genet. Biol.">
        <title>Evolution of novel wood decay mechanisms in Agaricales revealed by the genome sequences of Fistulina hepatica and Cylindrobasidium torrendii.</title>
        <authorList>
            <person name="Floudas D."/>
            <person name="Held B.W."/>
            <person name="Riley R."/>
            <person name="Nagy L.G."/>
            <person name="Koehler G."/>
            <person name="Ransdell A.S."/>
            <person name="Younus H."/>
            <person name="Chow J."/>
            <person name="Chiniquy J."/>
            <person name="Lipzen A."/>
            <person name="Tritt A."/>
            <person name="Sun H."/>
            <person name="Haridas S."/>
            <person name="LaButti K."/>
            <person name="Ohm R.A."/>
            <person name="Kues U."/>
            <person name="Blanchette R.A."/>
            <person name="Grigoriev I.V."/>
            <person name="Minto R.E."/>
            <person name="Hibbett D.S."/>
        </authorList>
    </citation>
    <scope>NUCLEOTIDE SEQUENCE [LARGE SCALE GENOMIC DNA]</scope>
    <source>
        <strain evidence="1 2">FP15055 ss-10</strain>
    </source>
</reference>
<dbReference type="EMBL" id="KN880503">
    <property type="protein sequence ID" value="KIY68392.1"/>
    <property type="molecule type" value="Genomic_DNA"/>
</dbReference>
<sequence>MQDLPVELKLQIIEELRQIRDANSDPFCGVALVWPDVIVEIRRYRFHTICLRHIDRVHTMIDLIQSVPSISELVRAIWILRPSHRKIYEMPEVKQLFSMLPLVSSVRLHNIPIALLHNSDVLTALPPTVTNVDVHTMCSRIPATYAASASRMFAILDTFQSMQRLELRFARNLDNPIYDYYPTNTVRSSSALREINILGDYLGERELVNHLLKKVVFENLTSLVVMKIWFSRNVLDAMNRLMSRWNESLREVRLFFLGTQGRQDQMTLALPPTLELLEFHVNMMGMDRDPESHSSYIDFWARTLQARLHQGRRLRSLVLKIYFPWPLVHSLDLSAVRRLDVVVGGGALVGGTLTWHLEARITPREEDNGDGCYDWLNTNAFPKINEQYLVEDGRGRKHTKVTTICSQYNRNRYQSRYVPRTG</sequence>
<keyword evidence="2" id="KW-1185">Reference proteome</keyword>
<dbReference type="Proteomes" id="UP000054007">
    <property type="component" value="Unassembled WGS sequence"/>
</dbReference>